<keyword evidence="2" id="KW-1185">Reference proteome</keyword>
<proteinExistence type="predicted"/>
<dbReference type="AlphaFoldDB" id="A0A368W8Q0"/>
<dbReference type="Proteomes" id="UP000252415">
    <property type="component" value="Unassembled WGS sequence"/>
</dbReference>
<comment type="caution">
    <text evidence="1">The sequence shown here is derived from an EMBL/GenBank/DDBJ whole genome shotgun (WGS) entry which is preliminary data.</text>
</comment>
<organism evidence="1 2">
    <name type="scientific">Paenibacillus prosopidis</name>
    <dbReference type="NCBI Taxonomy" id="630520"/>
    <lineage>
        <taxon>Bacteria</taxon>
        <taxon>Bacillati</taxon>
        <taxon>Bacillota</taxon>
        <taxon>Bacilli</taxon>
        <taxon>Bacillales</taxon>
        <taxon>Paenibacillaceae</taxon>
        <taxon>Paenibacillus</taxon>
    </lineage>
</organism>
<evidence type="ECO:0000313" key="2">
    <source>
        <dbReference type="Proteomes" id="UP000252415"/>
    </source>
</evidence>
<sequence>MRTDLMNCMRKPAGRNVSLFLLIVCLAVFTTGCGIPLPSGTIPYTDIAVTNNYLIVHNRSGDVRYDVKITIDDKYTYVADVLSLGKSSLLLTEFVDDRGNRYKPGLLNVRNVTVYIADANEGTEYYRW</sequence>
<name>A0A368W8Q0_9BACL</name>
<protein>
    <submittedName>
        <fullName evidence="1">Uncharacterized protein</fullName>
    </submittedName>
</protein>
<evidence type="ECO:0000313" key="1">
    <source>
        <dbReference type="EMBL" id="RCW51693.1"/>
    </source>
</evidence>
<dbReference type="EMBL" id="QPJD01000001">
    <property type="protein sequence ID" value="RCW51693.1"/>
    <property type="molecule type" value="Genomic_DNA"/>
</dbReference>
<reference evidence="1 2" key="1">
    <citation type="submission" date="2018-07" db="EMBL/GenBank/DDBJ databases">
        <title>Genomic Encyclopedia of Type Strains, Phase III (KMG-III): the genomes of soil and plant-associated and newly described type strains.</title>
        <authorList>
            <person name="Whitman W."/>
        </authorList>
    </citation>
    <scope>NUCLEOTIDE SEQUENCE [LARGE SCALE GENOMIC DNA]</scope>
    <source>
        <strain evidence="1 2">CECT 7506</strain>
    </source>
</reference>
<dbReference type="PROSITE" id="PS51257">
    <property type="entry name" value="PROKAR_LIPOPROTEIN"/>
    <property type="match status" value="1"/>
</dbReference>
<accession>A0A368W8Q0</accession>
<gene>
    <name evidence="1" type="ORF">DFP97_10133</name>
</gene>